<keyword evidence="5 7" id="KW-0472">Membrane</keyword>
<dbReference type="Pfam" id="PF00487">
    <property type="entry name" value="FA_desaturase"/>
    <property type="match status" value="1"/>
</dbReference>
<keyword evidence="4" id="KW-0560">Oxidoreductase</keyword>
<evidence type="ECO:0000256" key="6">
    <source>
        <dbReference type="SAM" id="MobiDB-lite"/>
    </source>
</evidence>
<evidence type="ECO:0000313" key="11">
    <source>
        <dbReference type="Proteomes" id="UP001237642"/>
    </source>
</evidence>
<accession>A0AAD8N9V1</accession>
<dbReference type="Pfam" id="PF11960">
    <property type="entry name" value="DUF3474"/>
    <property type="match status" value="1"/>
</dbReference>
<evidence type="ECO:0000256" key="3">
    <source>
        <dbReference type="ARBA" id="ARBA00009295"/>
    </source>
</evidence>
<feature type="transmembrane region" description="Helical" evidence="7">
    <location>
        <begin position="250"/>
        <end position="271"/>
    </location>
</feature>
<sequence>MDNTGADEKSVSESKKSRERAPNTKPPFTYADIKKAVPAHCFERSIVRSFSYLAFDLIFGYFFYIMATTYMITKPQSFASGLMYVINWTIYALLQGSAFAGLFFLGHECGHHAFTDYEWLDDTVGYIIHTVILWPYFSFKYSHRRHHANTGHVTQEEVETPMVKSQVPSAFKIVKYPAGRLVAVIFLLFSGVPLYLYVNFRGRTYERFASHLDPTSPIFSSRQRNYVLLSNVGIFAVILGLYKLAMIKGFAWVALVYGGPYLVQGAIVTLITTLQHIDRTVPYYDSTEWDWLRGSLASIDRDYGTVLNIVFHHGPTAHVAHHLFPSLPHYHGEEATRAFKPVLREYYQYDDTPFYKAIWNILNDCIYVEEDEGEKSKGVFWYRSISDYLL</sequence>
<reference evidence="10" key="2">
    <citation type="submission" date="2023-05" db="EMBL/GenBank/DDBJ databases">
        <authorList>
            <person name="Schelkunov M.I."/>
        </authorList>
    </citation>
    <scope>NUCLEOTIDE SEQUENCE</scope>
    <source>
        <strain evidence="10">Hsosn_3</strain>
        <tissue evidence="10">Leaf</tissue>
    </source>
</reference>
<evidence type="ECO:0000313" key="10">
    <source>
        <dbReference type="EMBL" id="KAK1399888.1"/>
    </source>
</evidence>
<evidence type="ECO:0000256" key="4">
    <source>
        <dbReference type="ARBA" id="ARBA00023002"/>
    </source>
</evidence>
<feature type="transmembrane region" description="Helical" evidence="7">
    <location>
        <begin position="178"/>
        <end position="198"/>
    </location>
</feature>
<comment type="similarity">
    <text evidence="3">Belongs to the fatty acid desaturase type 1 family.</text>
</comment>
<feature type="domain" description="Fatty acid desaturase" evidence="8">
    <location>
        <begin position="87"/>
        <end position="349"/>
    </location>
</feature>
<feature type="domain" description="Fatty acid desaturase N-terminal" evidence="9">
    <location>
        <begin position="11"/>
        <end position="58"/>
    </location>
</feature>
<comment type="pathway">
    <text evidence="2">Lipid metabolism.</text>
</comment>
<keyword evidence="7" id="KW-1133">Transmembrane helix</keyword>
<dbReference type="InterPro" id="IPR021863">
    <property type="entry name" value="FAS_N"/>
</dbReference>
<feature type="region of interest" description="Disordered" evidence="6">
    <location>
        <begin position="1"/>
        <end position="27"/>
    </location>
</feature>
<comment type="subcellular location">
    <subcellularLocation>
        <location evidence="1">Membrane</location>
    </subcellularLocation>
</comment>
<evidence type="ECO:0000256" key="2">
    <source>
        <dbReference type="ARBA" id="ARBA00005189"/>
    </source>
</evidence>
<gene>
    <name evidence="10" type="ORF">POM88_009751</name>
</gene>
<evidence type="ECO:0000256" key="5">
    <source>
        <dbReference type="ARBA" id="ARBA00023136"/>
    </source>
</evidence>
<reference evidence="10" key="1">
    <citation type="submission" date="2023-02" db="EMBL/GenBank/DDBJ databases">
        <title>Genome of toxic invasive species Heracleum sosnowskyi carries increased number of genes despite the absence of recent whole-genome duplications.</title>
        <authorList>
            <person name="Schelkunov M."/>
            <person name="Shtratnikova V."/>
            <person name="Makarenko M."/>
            <person name="Klepikova A."/>
            <person name="Omelchenko D."/>
            <person name="Novikova G."/>
            <person name="Obukhova E."/>
            <person name="Bogdanov V."/>
            <person name="Penin A."/>
            <person name="Logacheva M."/>
        </authorList>
    </citation>
    <scope>NUCLEOTIDE SEQUENCE</scope>
    <source>
        <strain evidence="10">Hsosn_3</strain>
        <tissue evidence="10">Leaf</tissue>
    </source>
</reference>
<organism evidence="10 11">
    <name type="scientific">Heracleum sosnowskyi</name>
    <dbReference type="NCBI Taxonomy" id="360622"/>
    <lineage>
        <taxon>Eukaryota</taxon>
        <taxon>Viridiplantae</taxon>
        <taxon>Streptophyta</taxon>
        <taxon>Embryophyta</taxon>
        <taxon>Tracheophyta</taxon>
        <taxon>Spermatophyta</taxon>
        <taxon>Magnoliopsida</taxon>
        <taxon>eudicotyledons</taxon>
        <taxon>Gunneridae</taxon>
        <taxon>Pentapetalae</taxon>
        <taxon>asterids</taxon>
        <taxon>campanulids</taxon>
        <taxon>Apiales</taxon>
        <taxon>Apiaceae</taxon>
        <taxon>Apioideae</taxon>
        <taxon>apioid superclade</taxon>
        <taxon>Tordylieae</taxon>
        <taxon>Tordyliinae</taxon>
        <taxon>Heracleum</taxon>
    </lineage>
</organism>
<dbReference type="EMBL" id="JAUIZM010000002">
    <property type="protein sequence ID" value="KAK1399888.1"/>
    <property type="molecule type" value="Genomic_DNA"/>
</dbReference>
<dbReference type="GO" id="GO:0006629">
    <property type="term" value="P:lipid metabolic process"/>
    <property type="evidence" value="ECO:0007669"/>
    <property type="project" value="InterPro"/>
</dbReference>
<protein>
    <submittedName>
        <fullName evidence="10">Oleate desaturase</fullName>
    </submittedName>
</protein>
<keyword evidence="7" id="KW-0812">Transmembrane</keyword>
<name>A0AAD8N9V1_9APIA</name>
<feature type="compositionally biased region" description="Basic and acidic residues" evidence="6">
    <location>
        <begin position="1"/>
        <end position="22"/>
    </location>
</feature>
<feature type="transmembrane region" description="Helical" evidence="7">
    <location>
        <begin position="226"/>
        <end position="244"/>
    </location>
</feature>
<dbReference type="CDD" id="cd03507">
    <property type="entry name" value="Delta12-FADS-like"/>
    <property type="match status" value="1"/>
</dbReference>
<evidence type="ECO:0000259" key="9">
    <source>
        <dbReference type="Pfam" id="PF11960"/>
    </source>
</evidence>
<dbReference type="GO" id="GO:0016717">
    <property type="term" value="F:oxidoreductase activity, acting on paired donors, with oxidation of a pair of donors resulting in the reduction of molecular oxygen to two molecules of water"/>
    <property type="evidence" value="ECO:0007669"/>
    <property type="project" value="InterPro"/>
</dbReference>
<keyword evidence="11" id="KW-1185">Reference proteome</keyword>
<evidence type="ECO:0000256" key="1">
    <source>
        <dbReference type="ARBA" id="ARBA00004370"/>
    </source>
</evidence>
<dbReference type="InterPro" id="IPR012171">
    <property type="entry name" value="Fatty_acid_desaturase"/>
</dbReference>
<evidence type="ECO:0000256" key="7">
    <source>
        <dbReference type="SAM" id="Phobius"/>
    </source>
</evidence>
<feature type="transmembrane region" description="Helical" evidence="7">
    <location>
        <begin position="85"/>
        <end position="107"/>
    </location>
</feature>
<dbReference type="PANTHER" id="PTHR32100">
    <property type="entry name" value="OMEGA-6 FATTY ACID DESATURASE, CHLOROPLASTIC"/>
    <property type="match status" value="1"/>
</dbReference>
<dbReference type="AlphaFoldDB" id="A0AAD8N9V1"/>
<feature type="transmembrane region" description="Helical" evidence="7">
    <location>
        <begin position="119"/>
        <end position="137"/>
    </location>
</feature>
<evidence type="ECO:0000259" key="8">
    <source>
        <dbReference type="Pfam" id="PF00487"/>
    </source>
</evidence>
<comment type="caution">
    <text evidence="10">The sequence shown here is derived from an EMBL/GenBank/DDBJ whole genome shotgun (WGS) entry which is preliminary data.</text>
</comment>
<proteinExistence type="inferred from homology"/>
<feature type="transmembrane region" description="Helical" evidence="7">
    <location>
        <begin position="52"/>
        <end position="73"/>
    </location>
</feature>
<dbReference type="InterPro" id="IPR005804">
    <property type="entry name" value="FA_desaturase_dom"/>
</dbReference>
<dbReference type="GO" id="GO:0016020">
    <property type="term" value="C:membrane"/>
    <property type="evidence" value="ECO:0007669"/>
    <property type="project" value="UniProtKB-SubCell"/>
</dbReference>
<dbReference type="Proteomes" id="UP001237642">
    <property type="component" value="Unassembled WGS sequence"/>
</dbReference>